<reference evidence="1" key="1">
    <citation type="submission" date="2021-05" db="EMBL/GenBank/DDBJ databases">
        <title>Comparative genomics of three Colletotrichum scovillei strains and genetic complementation revealed genes involved fungal growth and virulence on chili pepper.</title>
        <authorList>
            <person name="Hsieh D.-K."/>
            <person name="Chuang S.-C."/>
            <person name="Chen C.-Y."/>
            <person name="Chao Y.-T."/>
            <person name="Lu M.-Y.J."/>
            <person name="Lee M.-H."/>
            <person name="Shih M.-C."/>
        </authorList>
    </citation>
    <scope>NUCLEOTIDE SEQUENCE</scope>
    <source>
        <strain evidence="1">Coll-153</strain>
    </source>
</reference>
<proteinExistence type="predicted"/>
<gene>
    <name evidence="1" type="ORF">JMJ77_002317</name>
</gene>
<keyword evidence="2" id="KW-1185">Reference proteome</keyword>
<dbReference type="EMBL" id="JAESDN010000004">
    <property type="protein sequence ID" value="KAG7051700.1"/>
    <property type="molecule type" value="Genomic_DNA"/>
</dbReference>
<sequence>MQAHLALAAFLKSQVSRARLPGLSGGRGRYYSMWNPPLTSAAFDSTQQVLPSSKSHIFFSFFLTSDQLSGDKKPGLTEFYCGYLLGTPTLNIVERHMNNTFKLDNGRKAPQNHHRFTLRQTASTTLALLDGWMDGEPSLFASASFDIILVPSLKPILAPQAWEHLQDGPEQRQRYIQAAKNKGGAAGVNQQLEP</sequence>
<evidence type="ECO:0000313" key="1">
    <source>
        <dbReference type="EMBL" id="KAG7051700.1"/>
    </source>
</evidence>
<name>A0A9P7R7N3_9PEZI</name>
<comment type="caution">
    <text evidence="1">The sequence shown here is derived from an EMBL/GenBank/DDBJ whole genome shotgun (WGS) entry which is preliminary data.</text>
</comment>
<dbReference type="Proteomes" id="UP000699042">
    <property type="component" value="Unassembled WGS sequence"/>
</dbReference>
<accession>A0A9P7R7N3</accession>
<organism evidence="1 2">
    <name type="scientific">Colletotrichum scovillei</name>
    <dbReference type="NCBI Taxonomy" id="1209932"/>
    <lineage>
        <taxon>Eukaryota</taxon>
        <taxon>Fungi</taxon>
        <taxon>Dikarya</taxon>
        <taxon>Ascomycota</taxon>
        <taxon>Pezizomycotina</taxon>
        <taxon>Sordariomycetes</taxon>
        <taxon>Hypocreomycetidae</taxon>
        <taxon>Glomerellales</taxon>
        <taxon>Glomerellaceae</taxon>
        <taxon>Colletotrichum</taxon>
        <taxon>Colletotrichum acutatum species complex</taxon>
    </lineage>
</organism>
<evidence type="ECO:0000313" key="2">
    <source>
        <dbReference type="Proteomes" id="UP000699042"/>
    </source>
</evidence>
<dbReference type="AlphaFoldDB" id="A0A9P7R7N3"/>
<protein>
    <submittedName>
        <fullName evidence="1">Uncharacterized protein</fullName>
    </submittedName>
</protein>